<dbReference type="UniPathway" id="UPA00070"/>
<evidence type="ECO:0000259" key="10">
    <source>
        <dbReference type="Pfam" id="PF01180"/>
    </source>
</evidence>
<evidence type="ECO:0000256" key="7">
    <source>
        <dbReference type="ARBA" id="ARBA00022643"/>
    </source>
</evidence>
<comment type="subcellular location">
    <subcellularLocation>
        <location evidence="2">Cytoplasm</location>
    </subcellularLocation>
</comment>
<dbReference type="HAMAP" id="MF_00224">
    <property type="entry name" value="DHO_dh_type1"/>
    <property type="match status" value="1"/>
</dbReference>
<keyword evidence="8" id="KW-0665">Pyrimidine biosynthesis</keyword>
<dbReference type="EMBL" id="BARS01000754">
    <property type="protein sequence ID" value="GAF82103.1"/>
    <property type="molecule type" value="Genomic_DNA"/>
</dbReference>
<dbReference type="SUPFAM" id="SSF51395">
    <property type="entry name" value="FMN-linked oxidoreductases"/>
    <property type="match status" value="1"/>
</dbReference>
<dbReference type="CDD" id="cd04740">
    <property type="entry name" value="DHOD_1B_like"/>
    <property type="match status" value="1"/>
</dbReference>
<organism evidence="11">
    <name type="scientific">marine sediment metagenome</name>
    <dbReference type="NCBI Taxonomy" id="412755"/>
    <lineage>
        <taxon>unclassified sequences</taxon>
        <taxon>metagenomes</taxon>
        <taxon>ecological metagenomes</taxon>
    </lineage>
</organism>
<reference evidence="11" key="1">
    <citation type="journal article" date="2014" name="Front. Microbiol.">
        <title>High frequency of phylogenetically diverse reductive dehalogenase-homologous genes in deep subseafloor sedimentary metagenomes.</title>
        <authorList>
            <person name="Kawai M."/>
            <person name="Futagami T."/>
            <person name="Toyoda A."/>
            <person name="Takaki Y."/>
            <person name="Nishi S."/>
            <person name="Hori S."/>
            <person name="Arai W."/>
            <person name="Tsubouchi T."/>
            <person name="Morono Y."/>
            <person name="Uchiyama I."/>
            <person name="Ito T."/>
            <person name="Fujiyama A."/>
            <person name="Inagaki F."/>
            <person name="Takami H."/>
        </authorList>
    </citation>
    <scope>NUCLEOTIDE SEQUENCE</scope>
    <source>
        <strain evidence="11">Expedition CK06-06</strain>
    </source>
</reference>
<dbReference type="InterPro" id="IPR033888">
    <property type="entry name" value="DHOD_1B"/>
</dbReference>
<keyword evidence="7" id="KW-0288">FMN</keyword>
<comment type="pathway">
    <text evidence="3">Pyrimidine metabolism; UMP biosynthesis via de novo pathway.</text>
</comment>
<dbReference type="PANTHER" id="PTHR48109:SF1">
    <property type="entry name" value="DIHYDROOROTATE DEHYDROGENASE (FUMARATE)"/>
    <property type="match status" value="1"/>
</dbReference>
<dbReference type="PANTHER" id="PTHR48109">
    <property type="entry name" value="DIHYDROOROTATE DEHYDROGENASE (QUINONE), MITOCHONDRIAL-RELATED"/>
    <property type="match status" value="1"/>
</dbReference>
<evidence type="ECO:0000256" key="2">
    <source>
        <dbReference type="ARBA" id="ARBA00004496"/>
    </source>
</evidence>
<dbReference type="GO" id="GO:0004152">
    <property type="term" value="F:dihydroorotate dehydrogenase activity"/>
    <property type="evidence" value="ECO:0007669"/>
    <property type="project" value="InterPro"/>
</dbReference>
<dbReference type="PIRSF" id="PIRSF000164">
    <property type="entry name" value="DHO_oxidase"/>
    <property type="match status" value="1"/>
</dbReference>
<comment type="cofactor">
    <cofactor evidence="1">
        <name>FMN</name>
        <dbReference type="ChEBI" id="CHEBI:58210"/>
    </cofactor>
</comment>
<dbReference type="InterPro" id="IPR013785">
    <property type="entry name" value="Aldolase_TIM"/>
</dbReference>
<evidence type="ECO:0000256" key="9">
    <source>
        <dbReference type="ARBA" id="ARBA00023002"/>
    </source>
</evidence>
<dbReference type="GO" id="GO:0006207">
    <property type="term" value="P:'de novo' pyrimidine nucleobase biosynthetic process"/>
    <property type="evidence" value="ECO:0007669"/>
    <property type="project" value="InterPro"/>
</dbReference>
<keyword evidence="6" id="KW-0285">Flavoprotein</keyword>
<dbReference type="InterPro" id="IPR005720">
    <property type="entry name" value="Dihydroorotate_DH_cat"/>
</dbReference>
<comment type="similarity">
    <text evidence="4">Belongs to the dihydroorotate dehydrogenase family. Type 1 subfamily.</text>
</comment>
<dbReference type="NCBIfam" id="TIGR01037">
    <property type="entry name" value="pyrD_sub1_fam"/>
    <property type="match status" value="1"/>
</dbReference>
<dbReference type="FunFam" id="3.20.20.70:FF:000027">
    <property type="entry name" value="Dihydropyrimidine dehydrogenase [NADP(+)]"/>
    <property type="match status" value="1"/>
</dbReference>
<accession>X0SLZ8</accession>
<dbReference type="InterPro" id="IPR024920">
    <property type="entry name" value="Dihydroorotate_DH_1"/>
</dbReference>
<protein>
    <recommendedName>
        <fullName evidence="10">Dihydroorotate dehydrogenase catalytic domain-containing protein</fullName>
    </recommendedName>
</protein>
<evidence type="ECO:0000256" key="6">
    <source>
        <dbReference type="ARBA" id="ARBA00022630"/>
    </source>
</evidence>
<dbReference type="AlphaFoldDB" id="X0SLZ8"/>
<dbReference type="PROSITE" id="PS00911">
    <property type="entry name" value="DHODEHASE_1"/>
    <property type="match status" value="1"/>
</dbReference>
<feature type="domain" description="Dihydroorotate dehydrogenase catalytic" evidence="10">
    <location>
        <begin position="7"/>
        <end position="276"/>
    </location>
</feature>
<dbReference type="GO" id="GO:0005737">
    <property type="term" value="C:cytoplasm"/>
    <property type="evidence" value="ECO:0007669"/>
    <property type="project" value="UniProtKB-SubCell"/>
</dbReference>
<name>X0SLZ8_9ZZZZ</name>
<dbReference type="InterPro" id="IPR049622">
    <property type="entry name" value="Dihydroorotate_DH_I"/>
</dbReference>
<dbReference type="InterPro" id="IPR001295">
    <property type="entry name" value="Dihydroorotate_DH_CS"/>
</dbReference>
<sequence>MINKSNLEVEIGGIKLKNPVMTASGTFGYGQEYAPFVDLNKLGAMILKGITLKSKMGNPPPRVIETPSGMLNTIGLQNVGVEMLIKEKLPYLQKFNTPVIINVSGDTVEEYVELVRRLGEISEEMGVAGLEVNISCPNVKKGGMVWGTDAHSTYELINSVRKATSLPLIVKLTPNVTDIKTIAQAAEEAGADALSLINTLVGMVVDIDSHKPKLANVSGGLSGPAVKPVALWLVWQVFQTVNIPVIGIGGIIKVADALEFIIAGARAIEIGTANFVNP</sequence>
<feature type="non-terminal residue" evidence="11">
    <location>
        <position position="278"/>
    </location>
</feature>
<dbReference type="NCBIfam" id="NF005574">
    <property type="entry name" value="PRK07259.1"/>
    <property type="match status" value="1"/>
</dbReference>
<evidence type="ECO:0000256" key="3">
    <source>
        <dbReference type="ARBA" id="ARBA00004725"/>
    </source>
</evidence>
<evidence type="ECO:0000313" key="11">
    <source>
        <dbReference type="EMBL" id="GAF82103.1"/>
    </source>
</evidence>
<comment type="caution">
    <text evidence="11">The sequence shown here is derived from an EMBL/GenBank/DDBJ whole genome shotgun (WGS) entry which is preliminary data.</text>
</comment>
<evidence type="ECO:0000256" key="5">
    <source>
        <dbReference type="ARBA" id="ARBA00022490"/>
    </source>
</evidence>
<keyword evidence="9" id="KW-0560">Oxidoreductase</keyword>
<dbReference type="Gene3D" id="3.20.20.70">
    <property type="entry name" value="Aldolase class I"/>
    <property type="match status" value="1"/>
</dbReference>
<gene>
    <name evidence="11" type="ORF">S01H1_01685</name>
</gene>
<evidence type="ECO:0000256" key="8">
    <source>
        <dbReference type="ARBA" id="ARBA00022975"/>
    </source>
</evidence>
<dbReference type="InterPro" id="IPR012135">
    <property type="entry name" value="Dihydroorotate_DH_1_2"/>
</dbReference>
<evidence type="ECO:0000256" key="4">
    <source>
        <dbReference type="ARBA" id="ARBA00008008"/>
    </source>
</evidence>
<dbReference type="GO" id="GO:0044205">
    <property type="term" value="P:'de novo' UMP biosynthetic process"/>
    <property type="evidence" value="ECO:0007669"/>
    <property type="project" value="UniProtKB-UniPathway"/>
</dbReference>
<keyword evidence="5" id="KW-0963">Cytoplasm</keyword>
<dbReference type="InterPro" id="IPR050074">
    <property type="entry name" value="DHO_dehydrogenase"/>
</dbReference>
<proteinExistence type="inferred from homology"/>
<dbReference type="Pfam" id="PF01180">
    <property type="entry name" value="DHO_dh"/>
    <property type="match status" value="1"/>
</dbReference>
<evidence type="ECO:0000256" key="1">
    <source>
        <dbReference type="ARBA" id="ARBA00001917"/>
    </source>
</evidence>